<evidence type="ECO:0000313" key="3">
    <source>
        <dbReference type="Proteomes" id="UP000265515"/>
    </source>
</evidence>
<feature type="compositionally biased region" description="Polar residues" evidence="1">
    <location>
        <begin position="176"/>
        <end position="188"/>
    </location>
</feature>
<organism evidence="2 3">
    <name type="scientific">Chara braunii</name>
    <name type="common">Braun's stonewort</name>
    <dbReference type="NCBI Taxonomy" id="69332"/>
    <lineage>
        <taxon>Eukaryota</taxon>
        <taxon>Viridiplantae</taxon>
        <taxon>Streptophyta</taxon>
        <taxon>Charophyceae</taxon>
        <taxon>Charales</taxon>
        <taxon>Characeae</taxon>
        <taxon>Chara</taxon>
    </lineage>
</organism>
<feature type="region of interest" description="Disordered" evidence="1">
    <location>
        <begin position="1"/>
        <end position="114"/>
    </location>
</feature>
<feature type="compositionally biased region" description="Basic and acidic residues" evidence="1">
    <location>
        <begin position="73"/>
        <end position="104"/>
    </location>
</feature>
<feature type="region of interest" description="Disordered" evidence="1">
    <location>
        <begin position="146"/>
        <end position="233"/>
    </location>
</feature>
<feature type="compositionally biased region" description="Basic and acidic residues" evidence="1">
    <location>
        <begin position="45"/>
        <end position="58"/>
    </location>
</feature>
<protein>
    <recommendedName>
        <fullName evidence="4">CCHC-type domain-containing protein</fullName>
    </recommendedName>
</protein>
<gene>
    <name evidence="2" type="ORF">CBR_g17662</name>
</gene>
<dbReference type="Proteomes" id="UP000265515">
    <property type="component" value="Unassembled WGS sequence"/>
</dbReference>
<evidence type="ECO:0008006" key="4">
    <source>
        <dbReference type="Google" id="ProtNLM"/>
    </source>
</evidence>
<proteinExistence type="predicted"/>
<reference evidence="2 3" key="1">
    <citation type="journal article" date="2018" name="Cell">
        <title>The Chara Genome: Secondary Complexity and Implications for Plant Terrestrialization.</title>
        <authorList>
            <person name="Nishiyama T."/>
            <person name="Sakayama H."/>
            <person name="Vries J.D."/>
            <person name="Buschmann H."/>
            <person name="Saint-Marcoux D."/>
            <person name="Ullrich K.K."/>
            <person name="Haas F.B."/>
            <person name="Vanderstraeten L."/>
            <person name="Becker D."/>
            <person name="Lang D."/>
            <person name="Vosolsobe S."/>
            <person name="Rombauts S."/>
            <person name="Wilhelmsson P.K.I."/>
            <person name="Janitza P."/>
            <person name="Kern R."/>
            <person name="Heyl A."/>
            <person name="Rumpler F."/>
            <person name="Villalobos L.I.A.C."/>
            <person name="Clay J.M."/>
            <person name="Skokan R."/>
            <person name="Toyoda A."/>
            <person name="Suzuki Y."/>
            <person name="Kagoshima H."/>
            <person name="Schijlen E."/>
            <person name="Tajeshwar N."/>
            <person name="Catarino B."/>
            <person name="Hetherington A.J."/>
            <person name="Saltykova A."/>
            <person name="Bonnot C."/>
            <person name="Breuninger H."/>
            <person name="Symeonidi A."/>
            <person name="Radhakrishnan G.V."/>
            <person name="Van Nieuwerburgh F."/>
            <person name="Deforce D."/>
            <person name="Chang C."/>
            <person name="Karol K.G."/>
            <person name="Hedrich R."/>
            <person name="Ulvskov P."/>
            <person name="Glockner G."/>
            <person name="Delwiche C.F."/>
            <person name="Petrasek J."/>
            <person name="Van de Peer Y."/>
            <person name="Friml J."/>
            <person name="Beilby M."/>
            <person name="Dolan L."/>
            <person name="Kohara Y."/>
            <person name="Sugano S."/>
            <person name="Fujiyama A."/>
            <person name="Delaux P.-M."/>
            <person name="Quint M."/>
            <person name="TheiBen G."/>
            <person name="Hagemann M."/>
            <person name="Harholt J."/>
            <person name="Dunand C."/>
            <person name="Zachgo S."/>
            <person name="Langdale J."/>
            <person name="Maumus F."/>
            <person name="Straeten D.V.D."/>
            <person name="Gould S.B."/>
            <person name="Rensing S.A."/>
        </authorList>
    </citation>
    <scope>NUCLEOTIDE SEQUENCE [LARGE SCALE GENOMIC DNA]</scope>
    <source>
        <strain evidence="2 3">S276</strain>
    </source>
</reference>
<dbReference type="AlphaFoldDB" id="A0A388KV76"/>
<feature type="compositionally biased region" description="Acidic residues" evidence="1">
    <location>
        <begin position="162"/>
        <end position="175"/>
    </location>
</feature>
<accession>A0A388KV76</accession>
<evidence type="ECO:0000313" key="2">
    <source>
        <dbReference type="EMBL" id="GBG73947.1"/>
    </source>
</evidence>
<sequence length="233" mass="26784">MCFQYQEPGHYANQCPYRGRQHYSDRPSTSSDSRRTRSPRRYASRRRDDSSGRDEDVRSAVSTLSKSVAAMKEFYEEKTRRKLETKEAEEKEKTERENEDERKARKEAKAKKKVELAKCAADLEKEERAKMKKDLHIHVAARMNESEKNVLGKGKQKVTNVSDEDSAYDGIEEGSDTSVTQELNTQAQRLCISDKRKKGPEPVFEESSPMDNPPKRTPKRGILKPGKLSTRLI</sequence>
<evidence type="ECO:0000256" key="1">
    <source>
        <dbReference type="SAM" id="MobiDB-lite"/>
    </source>
</evidence>
<keyword evidence="3" id="KW-1185">Reference proteome</keyword>
<dbReference type="EMBL" id="BFEA01000193">
    <property type="protein sequence ID" value="GBG73947.1"/>
    <property type="molecule type" value="Genomic_DNA"/>
</dbReference>
<name>A0A388KV76_CHABU</name>
<dbReference type="Gramene" id="GBG73947">
    <property type="protein sequence ID" value="GBG73947"/>
    <property type="gene ID" value="CBR_g17662"/>
</dbReference>
<comment type="caution">
    <text evidence="2">The sequence shown here is derived from an EMBL/GenBank/DDBJ whole genome shotgun (WGS) entry which is preliminary data.</text>
</comment>